<evidence type="ECO:0000256" key="3">
    <source>
        <dbReference type="ARBA" id="ARBA00022801"/>
    </source>
</evidence>
<evidence type="ECO:0000259" key="5">
    <source>
        <dbReference type="Pfam" id="PF10040"/>
    </source>
</evidence>
<dbReference type="Gene3D" id="3.30.70.1900">
    <property type="match status" value="1"/>
</dbReference>
<keyword evidence="3" id="KW-0378">Hydrolase</keyword>
<feature type="domain" description="CRISPR-associated protein Cas6 C-terminal" evidence="5">
    <location>
        <begin position="121"/>
        <end position="237"/>
    </location>
</feature>
<name>A0ABR7N656_9FIRM</name>
<evidence type="ECO:0000256" key="4">
    <source>
        <dbReference type="ARBA" id="ARBA00023118"/>
    </source>
</evidence>
<dbReference type="EMBL" id="JACRSZ010000001">
    <property type="protein sequence ID" value="MBC8571880.1"/>
    <property type="molecule type" value="Genomic_DNA"/>
</dbReference>
<comment type="caution">
    <text evidence="6">The sequence shown here is derived from an EMBL/GenBank/DDBJ whole genome shotgun (WGS) entry which is preliminary data.</text>
</comment>
<dbReference type="Pfam" id="PF10040">
    <property type="entry name" value="CRISPR_Cas6"/>
    <property type="match status" value="1"/>
</dbReference>
<dbReference type="InterPro" id="IPR010156">
    <property type="entry name" value="CRISPR-assoc_prot_Cas6"/>
</dbReference>
<sequence length="249" mass="29158">MYAELKMELDNETLDYKQSSNLQGVIMEHIEEEYAEILHQSNLKPYSQCVVKQDDKRIWYIRTVTQEAYKKMIIPLSQLNEFEIKNGQIHVNIVRRNFETRAENELLKEFYEIPANRFLNLTFQTPTAFKSNGKYVFYPDIRMIYQSLMMKYTASSEEMDMIDEDTLEQLTQNSEIVRYHLRSMSFPLEGVNIPGFVGSIRLKIKGTGTMARYARMLMKYGQYSGVGIKTAMGMGAIRLMEQGEKKNDR</sequence>
<keyword evidence="2" id="KW-0255">Endonuclease</keyword>
<evidence type="ECO:0000256" key="2">
    <source>
        <dbReference type="ARBA" id="ARBA00022759"/>
    </source>
</evidence>
<accession>A0ABR7N656</accession>
<dbReference type="Proteomes" id="UP000657421">
    <property type="component" value="Unassembled WGS sequence"/>
</dbReference>
<evidence type="ECO:0000313" key="7">
    <source>
        <dbReference type="Proteomes" id="UP000657421"/>
    </source>
</evidence>
<evidence type="ECO:0000313" key="6">
    <source>
        <dbReference type="EMBL" id="MBC8571880.1"/>
    </source>
</evidence>
<gene>
    <name evidence="6" type="primary">cas6</name>
    <name evidence="6" type="ORF">H8716_02085</name>
</gene>
<reference evidence="6 7" key="1">
    <citation type="submission" date="2020-08" db="EMBL/GenBank/DDBJ databases">
        <title>Genome public.</title>
        <authorList>
            <person name="Liu C."/>
            <person name="Sun Q."/>
        </authorList>
    </citation>
    <scope>NUCLEOTIDE SEQUENCE [LARGE SCALE GENOMIC DNA]</scope>
    <source>
        <strain evidence="6 7">NSJ-46</strain>
    </source>
</reference>
<protein>
    <submittedName>
        <fullName evidence="6">CRISPR-associated endoribonuclease Cas6</fullName>
    </submittedName>
</protein>
<keyword evidence="4" id="KW-0051">Antiviral defense</keyword>
<keyword evidence="7" id="KW-1185">Reference proteome</keyword>
<dbReference type="InterPro" id="IPR019267">
    <property type="entry name" value="CRISPR-assoc_Cas6_C"/>
</dbReference>
<dbReference type="CDD" id="cd21141">
    <property type="entry name" value="Cas6_III-like"/>
    <property type="match status" value="1"/>
</dbReference>
<keyword evidence="1" id="KW-0540">Nuclease</keyword>
<evidence type="ECO:0000256" key="1">
    <source>
        <dbReference type="ARBA" id="ARBA00022722"/>
    </source>
</evidence>
<proteinExistence type="predicted"/>
<organism evidence="6 7">
    <name type="scientific">Jingyaoa shaoxingensis</name>
    <dbReference type="NCBI Taxonomy" id="2763671"/>
    <lineage>
        <taxon>Bacteria</taxon>
        <taxon>Bacillati</taxon>
        <taxon>Bacillota</taxon>
        <taxon>Clostridia</taxon>
        <taxon>Lachnospirales</taxon>
        <taxon>Lachnospiraceae</taxon>
        <taxon>Jingyaoa</taxon>
    </lineage>
</organism>
<dbReference type="RefSeq" id="WP_249306874.1">
    <property type="nucleotide sequence ID" value="NZ_JACRSZ010000001.1"/>
</dbReference>
<dbReference type="NCBIfam" id="TIGR01877">
    <property type="entry name" value="cas_cas6"/>
    <property type="match status" value="1"/>
</dbReference>